<gene>
    <name evidence="2" type="ORF">H9645_13450</name>
</gene>
<dbReference type="RefSeq" id="WP_191730197.1">
    <property type="nucleotide sequence ID" value="NZ_JACSQJ010000009.1"/>
</dbReference>
<evidence type="ECO:0000313" key="3">
    <source>
        <dbReference type="Proteomes" id="UP000647183"/>
    </source>
</evidence>
<dbReference type="Proteomes" id="UP000647183">
    <property type="component" value="Unassembled WGS sequence"/>
</dbReference>
<organism evidence="2 3">
    <name type="scientific">Luteimonas colneyensis</name>
    <dbReference type="NCBI Taxonomy" id="2762230"/>
    <lineage>
        <taxon>Bacteria</taxon>
        <taxon>Pseudomonadati</taxon>
        <taxon>Pseudomonadota</taxon>
        <taxon>Gammaproteobacteria</taxon>
        <taxon>Lysobacterales</taxon>
        <taxon>Lysobacteraceae</taxon>
        <taxon>Luteimonas</taxon>
    </lineage>
</organism>
<dbReference type="Pfam" id="PF07963">
    <property type="entry name" value="N_methyl"/>
    <property type="match status" value="1"/>
</dbReference>
<sequence length="409" mass="42894">MRRRAETGVTLIELLVALGIGALLILGLVEVFSASRTAYQLSTGLARTQENGRFALDVLQRDVRMAGHAGCVNDQARFLPENITPSRPALVSTFLSAADQAAGNYAPTGLSYALRFDMPIEAYEATGTGSGATYTLPATPTVATTAGSWAPAMPAALFAALQRPLVGSDIIVLRNFTPTGAQITSFTAGDPAVVQYEPSHAQRLTEGVSEPRLFGIADCMGAAVFKGDYTDIASGRLDVVTGNGNVTPLGTLPIAPGQAMLYRADSLVYYVGLNGQGVPALFRLRHAIDDAGAVTSFNEELVEGIEMMQLRFGQDSFTGAGNRPSGNIGSATMANALAGPSHPEAWRRVGLVQIGLVARSAEAAAAGQRNADEAPPLSTLGLTVNAPADTFYRAVYEDSIALRNRLFGN</sequence>
<name>A0ABR8UN70_9GAMM</name>
<keyword evidence="1" id="KW-0472">Membrane</keyword>
<feature type="transmembrane region" description="Helical" evidence="1">
    <location>
        <begin position="12"/>
        <end position="32"/>
    </location>
</feature>
<comment type="caution">
    <text evidence="2">The sequence shown here is derived from an EMBL/GenBank/DDBJ whole genome shotgun (WGS) entry which is preliminary data.</text>
</comment>
<keyword evidence="1" id="KW-1133">Transmembrane helix</keyword>
<dbReference type="EMBL" id="JACSQJ010000009">
    <property type="protein sequence ID" value="MBD7989039.1"/>
    <property type="molecule type" value="Genomic_DNA"/>
</dbReference>
<accession>A0ABR8UN70</accession>
<dbReference type="Pfam" id="PF16074">
    <property type="entry name" value="PilW"/>
    <property type="match status" value="1"/>
</dbReference>
<keyword evidence="1" id="KW-0812">Transmembrane</keyword>
<evidence type="ECO:0000256" key="1">
    <source>
        <dbReference type="SAM" id="Phobius"/>
    </source>
</evidence>
<evidence type="ECO:0000313" key="2">
    <source>
        <dbReference type="EMBL" id="MBD7989039.1"/>
    </source>
</evidence>
<proteinExistence type="predicted"/>
<dbReference type="InterPro" id="IPR012902">
    <property type="entry name" value="N_methyl_site"/>
</dbReference>
<reference evidence="2 3" key="1">
    <citation type="submission" date="2020-08" db="EMBL/GenBank/DDBJ databases">
        <title>A Genomic Blueprint of the Chicken Gut Microbiome.</title>
        <authorList>
            <person name="Gilroy R."/>
            <person name="Ravi A."/>
            <person name="Getino M."/>
            <person name="Pursley I."/>
            <person name="Horton D.L."/>
            <person name="Alikhan N.-F."/>
            <person name="Baker D."/>
            <person name="Gharbi K."/>
            <person name="Hall N."/>
            <person name="Watson M."/>
            <person name="Adriaenssens E.M."/>
            <person name="Foster-Nyarko E."/>
            <person name="Jarju S."/>
            <person name="Secka A."/>
            <person name="Antonio M."/>
            <person name="Oren A."/>
            <person name="Chaudhuri R."/>
            <person name="La Ragione R.M."/>
            <person name="Hildebrand F."/>
            <person name="Pallen M.J."/>
        </authorList>
    </citation>
    <scope>NUCLEOTIDE SEQUENCE [LARGE SCALE GENOMIC DNA]</scope>
    <source>
        <strain evidence="2 3">Sa2BVA3</strain>
    </source>
</reference>
<dbReference type="PROSITE" id="PS00409">
    <property type="entry name" value="PROKAR_NTER_METHYL"/>
    <property type="match status" value="1"/>
</dbReference>
<keyword evidence="3" id="KW-1185">Reference proteome</keyword>
<protein>
    <submittedName>
        <fullName evidence="2">PilW family protein</fullName>
    </submittedName>
</protein>
<dbReference type="InterPro" id="IPR032092">
    <property type="entry name" value="PilW"/>
</dbReference>